<evidence type="ECO:0000259" key="2">
    <source>
        <dbReference type="Pfam" id="PF13559"/>
    </source>
</evidence>
<evidence type="ECO:0000256" key="1">
    <source>
        <dbReference type="SAM" id="Phobius"/>
    </source>
</evidence>
<keyword evidence="1" id="KW-0472">Membrane</keyword>
<comment type="caution">
    <text evidence="3">The sequence shown here is derived from an EMBL/GenBank/DDBJ whole genome shotgun (WGS) entry which is preliminary data.</text>
</comment>
<dbReference type="Proteomes" id="UP000780875">
    <property type="component" value="Unassembled WGS sequence"/>
</dbReference>
<dbReference type="EMBL" id="JAIQZJ010000009">
    <property type="protein sequence ID" value="MBZ5739619.1"/>
    <property type="molecule type" value="Genomic_DNA"/>
</dbReference>
<accession>A0ABS7UFJ1</accession>
<dbReference type="InterPro" id="IPR025403">
    <property type="entry name" value="TgpA-like_C"/>
</dbReference>
<dbReference type="Pfam" id="PF13559">
    <property type="entry name" value="DUF4129"/>
    <property type="match status" value="1"/>
</dbReference>
<sequence>MTPPLDPSPDEAHALLRGELAHPEYHQRDVLQQLYDALVRLVNGAIHGASQSPPVSAFAAMVAFLALGLALAWLLGRARRTARAAGRPGAVVEDRTVGAEELRRRAERALAEGRAGDAVVDGFRALAVRQAEQGYVDDLPGATAHEVAVAVGAAHPEARGRVAGTAALFDQVLYGDRPATPAQASDVLELDDVLRGWS</sequence>
<keyword evidence="1" id="KW-0812">Transmembrane</keyword>
<organism evidence="3 4">
    <name type="scientific">Nocardioides mangrovi</name>
    <dbReference type="NCBI Taxonomy" id="2874580"/>
    <lineage>
        <taxon>Bacteria</taxon>
        <taxon>Bacillati</taxon>
        <taxon>Actinomycetota</taxon>
        <taxon>Actinomycetes</taxon>
        <taxon>Propionibacteriales</taxon>
        <taxon>Nocardioidaceae</taxon>
        <taxon>Nocardioides</taxon>
    </lineage>
</organism>
<feature type="domain" description="Protein-glutamine gamma-glutamyltransferase-like C-terminal" evidence="2">
    <location>
        <begin position="123"/>
        <end position="191"/>
    </location>
</feature>
<dbReference type="RefSeq" id="WP_224123989.1">
    <property type="nucleotide sequence ID" value="NZ_JAIQZJ010000009.1"/>
</dbReference>
<evidence type="ECO:0000313" key="3">
    <source>
        <dbReference type="EMBL" id="MBZ5739619.1"/>
    </source>
</evidence>
<keyword evidence="1" id="KW-1133">Transmembrane helix</keyword>
<proteinExistence type="predicted"/>
<gene>
    <name evidence="3" type="ORF">K8U61_15700</name>
</gene>
<name>A0ABS7UFJ1_9ACTN</name>
<feature type="transmembrane region" description="Helical" evidence="1">
    <location>
        <begin position="55"/>
        <end position="75"/>
    </location>
</feature>
<keyword evidence="4" id="KW-1185">Reference proteome</keyword>
<protein>
    <submittedName>
        <fullName evidence="3">DUF4129 domain-containing protein</fullName>
    </submittedName>
</protein>
<reference evidence="3 4" key="1">
    <citation type="submission" date="2021-09" db="EMBL/GenBank/DDBJ databases">
        <title>Whole genome sequence of Nocardioides sp. GBK3QG-3.</title>
        <authorList>
            <person name="Tuo L."/>
        </authorList>
    </citation>
    <scope>NUCLEOTIDE SEQUENCE [LARGE SCALE GENOMIC DNA]</scope>
    <source>
        <strain evidence="3 4">GBK3QG-3</strain>
    </source>
</reference>
<evidence type="ECO:0000313" key="4">
    <source>
        <dbReference type="Proteomes" id="UP000780875"/>
    </source>
</evidence>